<name>A0A285E5R1_9ACTN</name>
<accession>A0A285E5R1</accession>
<protein>
    <recommendedName>
        <fullName evidence="3">MerR HTH family regulatory protein</fullName>
    </recommendedName>
</protein>
<gene>
    <name evidence="1" type="ORF">SAMN06893097_101204</name>
</gene>
<organism evidence="1 2">
    <name type="scientific">Geodermatophilus sabuli</name>
    <dbReference type="NCBI Taxonomy" id="1564158"/>
    <lineage>
        <taxon>Bacteria</taxon>
        <taxon>Bacillati</taxon>
        <taxon>Actinomycetota</taxon>
        <taxon>Actinomycetes</taxon>
        <taxon>Geodermatophilales</taxon>
        <taxon>Geodermatophilaceae</taxon>
        <taxon>Geodermatophilus</taxon>
    </lineage>
</organism>
<sequence>MNEEQLAIVRCYKRREPAEKLDIPETWLKRWVTARCVPHQRSGDPHAKQQRGVWFTAADILEIGRMLPELMTSRQAKAAACATLDIPSLGAPELISTELVDKWATIGLT</sequence>
<dbReference type="RefSeq" id="WP_097203610.1">
    <property type="nucleotide sequence ID" value="NZ_JACHXB010000001.1"/>
</dbReference>
<dbReference type="Proteomes" id="UP000219514">
    <property type="component" value="Unassembled WGS sequence"/>
</dbReference>
<evidence type="ECO:0000313" key="2">
    <source>
        <dbReference type="Proteomes" id="UP000219514"/>
    </source>
</evidence>
<evidence type="ECO:0000313" key="1">
    <source>
        <dbReference type="EMBL" id="SNX94412.1"/>
    </source>
</evidence>
<dbReference type="EMBL" id="OBDO01000001">
    <property type="protein sequence ID" value="SNX94412.1"/>
    <property type="molecule type" value="Genomic_DNA"/>
</dbReference>
<keyword evidence="2" id="KW-1185">Reference proteome</keyword>
<proteinExistence type="predicted"/>
<reference evidence="1 2" key="1">
    <citation type="submission" date="2017-09" db="EMBL/GenBank/DDBJ databases">
        <authorList>
            <person name="Ehlers B."/>
            <person name="Leendertz F.H."/>
        </authorList>
    </citation>
    <scope>NUCLEOTIDE SEQUENCE [LARGE SCALE GENOMIC DNA]</scope>
    <source>
        <strain evidence="1 2">DSM 46844</strain>
    </source>
</reference>
<dbReference type="OrthoDB" id="3788906at2"/>
<evidence type="ECO:0008006" key="3">
    <source>
        <dbReference type="Google" id="ProtNLM"/>
    </source>
</evidence>
<dbReference type="AlphaFoldDB" id="A0A285E5R1"/>